<proteinExistence type="predicted"/>
<organism evidence="2 3">
    <name type="scientific">Panagrolaimus superbus</name>
    <dbReference type="NCBI Taxonomy" id="310955"/>
    <lineage>
        <taxon>Eukaryota</taxon>
        <taxon>Metazoa</taxon>
        <taxon>Ecdysozoa</taxon>
        <taxon>Nematoda</taxon>
        <taxon>Chromadorea</taxon>
        <taxon>Rhabditida</taxon>
        <taxon>Tylenchina</taxon>
        <taxon>Panagrolaimomorpha</taxon>
        <taxon>Panagrolaimoidea</taxon>
        <taxon>Panagrolaimidae</taxon>
        <taxon>Panagrolaimus</taxon>
    </lineage>
</organism>
<dbReference type="WBParaSite" id="PSU_v2.g19375.t1">
    <property type="protein sequence ID" value="PSU_v2.g19375.t1"/>
    <property type="gene ID" value="PSU_v2.g19375"/>
</dbReference>
<evidence type="ECO:0000256" key="1">
    <source>
        <dbReference type="SAM" id="MobiDB-lite"/>
    </source>
</evidence>
<evidence type="ECO:0000313" key="2">
    <source>
        <dbReference type="Proteomes" id="UP000887577"/>
    </source>
</evidence>
<feature type="region of interest" description="Disordered" evidence="1">
    <location>
        <begin position="1"/>
        <end position="28"/>
    </location>
</feature>
<reference evidence="3" key="1">
    <citation type="submission" date="2022-11" db="UniProtKB">
        <authorList>
            <consortium name="WormBaseParasite"/>
        </authorList>
    </citation>
    <scope>IDENTIFICATION</scope>
</reference>
<evidence type="ECO:0000313" key="3">
    <source>
        <dbReference type="WBParaSite" id="PSU_v2.g19375.t1"/>
    </source>
</evidence>
<feature type="compositionally biased region" description="Polar residues" evidence="1">
    <location>
        <begin position="1"/>
        <end position="12"/>
    </location>
</feature>
<keyword evidence="2" id="KW-1185">Reference proteome</keyword>
<sequence length="139" mass="14566">MPSIGQGTTNKSLIGDGASPNNNNNNGIGHGTIGLTRLTNLNIQQQNKNQTVDIFNPFHPGPVKTGTWPAPIPPPSSTATTDFINGYAQMCDTSFGVNIKMPTSCGASDSCPVGYQCAGKFCCPTKENVCSQKSDSGRD</sequence>
<accession>A0A914YGE5</accession>
<dbReference type="Proteomes" id="UP000887577">
    <property type="component" value="Unplaced"/>
</dbReference>
<name>A0A914YGE5_9BILA</name>
<dbReference type="AlphaFoldDB" id="A0A914YGE5"/>
<protein>
    <submittedName>
        <fullName evidence="3">WAP domain-containing protein</fullName>
    </submittedName>
</protein>